<keyword evidence="2" id="KW-1185">Reference proteome</keyword>
<protein>
    <submittedName>
        <fullName evidence="1">Uncharacterized protein</fullName>
    </submittedName>
</protein>
<evidence type="ECO:0000313" key="1">
    <source>
        <dbReference type="EMBL" id="MDX3037189.1"/>
    </source>
</evidence>
<accession>A0ABU4ML57</accession>
<proteinExistence type="predicted"/>
<organism evidence="1 2">
    <name type="scientific">Streptomyces caniscabiei</name>
    <dbReference type="NCBI Taxonomy" id="2746961"/>
    <lineage>
        <taxon>Bacteria</taxon>
        <taxon>Bacillati</taxon>
        <taxon>Actinomycetota</taxon>
        <taxon>Actinomycetes</taxon>
        <taxon>Kitasatosporales</taxon>
        <taxon>Streptomycetaceae</taxon>
        <taxon>Streptomyces</taxon>
    </lineage>
</organism>
<comment type="caution">
    <text evidence="1">The sequence shown here is derived from an EMBL/GenBank/DDBJ whole genome shotgun (WGS) entry which is preliminary data.</text>
</comment>
<dbReference type="Proteomes" id="UP001282474">
    <property type="component" value="Unassembled WGS sequence"/>
</dbReference>
<name>A0ABU4ML57_9ACTN</name>
<dbReference type="EMBL" id="JARAWJ010000005">
    <property type="protein sequence ID" value="MDX3037189.1"/>
    <property type="molecule type" value="Genomic_DNA"/>
</dbReference>
<evidence type="ECO:0000313" key="2">
    <source>
        <dbReference type="Proteomes" id="UP001282474"/>
    </source>
</evidence>
<gene>
    <name evidence="1" type="ORF">PV383_08410</name>
</gene>
<sequence length="154" mass="16527">MATTSRVPAAMDAIVALVQGLALDGVKVVDGPSAVNVTERDRIHIGWQPGAESAASLQQQWNAAGARTRDESFAIPCYAESRGGDKDMAFRRRRVFEMVAAVEQALRATNDEPEAPTLNNTVLWSELTVGDLFQSHAEGAIAGLSFTIACRARI</sequence>
<reference evidence="1 2" key="1">
    <citation type="journal article" date="2023" name="Microb. Genom.">
        <title>Mesoterricola silvestris gen. nov., sp. nov., Mesoterricola sediminis sp. nov., Geothrix oryzae sp. nov., Geothrix edaphica sp. nov., Geothrix rubra sp. nov., and Geothrix limicola sp. nov., six novel members of Acidobacteriota isolated from soils.</title>
        <authorList>
            <person name="Weisberg A.J."/>
            <person name="Pearce E."/>
            <person name="Kramer C.G."/>
            <person name="Chang J.H."/>
            <person name="Clarke C.R."/>
        </authorList>
    </citation>
    <scope>NUCLEOTIDE SEQUENCE [LARGE SCALE GENOMIC DNA]</scope>
    <source>
        <strain evidence="1 2">NE20-4-1</strain>
    </source>
</reference>
<dbReference type="RefSeq" id="WP_193383339.1">
    <property type="nucleotide sequence ID" value="NZ_JABXWI010000001.1"/>
</dbReference>